<gene>
    <name evidence="1" type="primary">mchi_806</name>
</gene>
<accession>A0AAJ6MK04</accession>
<proteinExistence type="predicted"/>
<name>A0AAJ6MK04_9VIRU</name>
<organism evidence="1 2">
    <name type="scientific">Megavirus chiliensis</name>
    <dbReference type="NCBI Taxonomy" id="1094892"/>
    <lineage>
        <taxon>Viruses</taxon>
        <taxon>Varidnaviria</taxon>
        <taxon>Bamfordvirae</taxon>
        <taxon>Nucleocytoviricota</taxon>
        <taxon>Megaviricetes</taxon>
        <taxon>Imitervirales</taxon>
        <taxon>Mimiviridae</taxon>
        <taxon>Megamimivirinae</taxon>
        <taxon>Megavirus</taxon>
        <taxon>Megavirus chilense</taxon>
    </lineage>
</organism>
<keyword evidence="2" id="KW-1185">Reference proteome</keyword>
<reference evidence="1 2" key="1">
    <citation type="journal article" date="2011" name="Proc. Natl. Acad. Sci. U.S.A.">
        <title>Distant Mimivirus relative with a larger genome highlights the fundamental features of Megaviridae.</title>
        <authorList>
            <person name="Arslan D."/>
            <person name="Legendre M."/>
            <person name="Seltzer V."/>
            <person name="Abergel C."/>
            <person name="Claverie J.M."/>
        </authorList>
    </citation>
    <scope>NUCLEOTIDE SEQUENCE [LARGE SCALE GENOMIC DNA]</scope>
    <source>
        <strain evidence="1">Claverie Las Cruses</strain>
    </source>
</reference>
<dbReference type="EMBL" id="JN258408">
    <property type="protein sequence ID" value="WUG43869.1"/>
    <property type="molecule type" value="Genomic_DNA"/>
</dbReference>
<evidence type="ECO:0000313" key="1">
    <source>
        <dbReference type="EMBL" id="WUG43869.1"/>
    </source>
</evidence>
<evidence type="ECO:0000313" key="2">
    <source>
        <dbReference type="Proteomes" id="UP000202558"/>
    </source>
</evidence>
<protein>
    <submittedName>
        <fullName evidence="1">Uncharacterized protein</fullName>
    </submittedName>
</protein>
<sequence length="54" mass="6277">MWDILTIIDLLNCVTLDCKNICFYNSESILQEITCISIDCAIQTDNMNYKLKQD</sequence>
<dbReference type="Proteomes" id="UP000202558">
    <property type="component" value="Segment"/>
</dbReference>